<sequence length="102" mass="12089">MVYYFTSYSKTFNKTRSHRYHTRYDVNQAQLKDSWQQLGVTEFVMIQEGNFATKDQLALQAGYWCKNAPLWDGFLRLPYPLHAARQIAEDHPVAEKLRKGRF</sequence>
<reference evidence="2 3" key="2">
    <citation type="submission" date="2014-11" db="EMBL/GenBank/DDBJ databases">
        <title>Draft genome sequence of the solvent-tolerant Pseudomonas putida S12 including megaplasmid pTTS12.</title>
        <authorList>
            <person name="Wierckx N."/>
            <person name="Nijkamp J."/>
            <person name="Ballerstedt H."/>
            <person name="Siezen R.J."/>
            <person name="Wels M."/>
            <person name="de Ridder D."/>
            <person name="de Winde J.H."/>
            <person name="Ruijssenaars H.J."/>
        </authorList>
    </citation>
    <scope>NUCLEOTIDE SEQUENCE [LARGE SCALE GENOMIC DNA]</scope>
    <source>
        <strain evidence="2 3">S12</strain>
    </source>
</reference>
<proteinExistence type="predicted"/>
<reference evidence="2 3" key="1">
    <citation type="submission" date="2014-11" db="EMBL/GenBank/DDBJ databases">
        <title>Complete genome sequence of Pseudomonas putida S12 including megaplasmid pTTS12.</title>
        <authorList>
            <person name="Kuepper J."/>
            <person name="Ruijssenaars H.J."/>
            <person name="Blank L.M."/>
            <person name="de Winde J.H."/>
            <person name="Wierckx N."/>
        </authorList>
    </citation>
    <scope>NUCLEOTIDE SEQUENCE [LARGE SCALE GENOMIC DNA]</scope>
    <source>
        <strain evidence="2 3">S12</strain>
    </source>
</reference>
<accession>A0AA34S019</accession>
<dbReference type="EMBL" id="CP009974">
    <property type="protein sequence ID" value="AJA16756.1"/>
    <property type="molecule type" value="Genomic_DNA"/>
</dbReference>
<dbReference type="Proteomes" id="UP000017753">
    <property type="component" value="Chromosome"/>
</dbReference>
<dbReference type="AlphaFoldDB" id="A0AA34S019"/>
<evidence type="ECO:0000313" key="3">
    <source>
        <dbReference type="Proteomes" id="UP000017753"/>
    </source>
</evidence>
<evidence type="ECO:0000313" key="2">
    <source>
        <dbReference type="EMBL" id="AJA16756.1"/>
    </source>
</evidence>
<feature type="domain" description="pPIWI-RE RNaseH" evidence="1">
    <location>
        <begin position="2"/>
        <end position="92"/>
    </location>
</feature>
<evidence type="ECO:0000259" key="1">
    <source>
        <dbReference type="Pfam" id="PF13032"/>
    </source>
</evidence>
<organism evidence="2 3">
    <name type="scientific">Pseudomonas putida S12</name>
    <dbReference type="NCBI Taxonomy" id="1215087"/>
    <lineage>
        <taxon>Bacteria</taxon>
        <taxon>Pseudomonadati</taxon>
        <taxon>Pseudomonadota</taxon>
        <taxon>Gammaproteobacteria</taxon>
        <taxon>Pseudomonadales</taxon>
        <taxon>Pseudomonadaceae</taxon>
        <taxon>Pseudomonas</taxon>
    </lineage>
</organism>
<protein>
    <recommendedName>
        <fullName evidence="1">pPIWI-RE RNaseH domain-containing protein</fullName>
    </recommendedName>
</protein>
<dbReference type="Pfam" id="PF13032">
    <property type="entry name" value="RNaseH_pPIWI_RE"/>
    <property type="match status" value="1"/>
</dbReference>
<gene>
    <name evidence="2" type="ORF">RPPX_21875</name>
</gene>
<name>A0AA34S019_PSEPU</name>
<dbReference type="InterPro" id="IPR024996">
    <property type="entry name" value="RNaseH_pPIWI_RE"/>
</dbReference>